<gene>
    <name evidence="3" type="ORF">CDL15_Pgr010784</name>
</gene>
<dbReference type="PROSITE" id="PS51393">
    <property type="entry name" value="LIPOXYGENASE_3"/>
    <property type="match status" value="1"/>
</dbReference>
<sequence>MTLHTIARAMVVASDEIYVGQREDSKDWTKDDEPREAFKRFGERLVKIERPGRDSSLQSHSQQP</sequence>
<dbReference type="Proteomes" id="UP000197138">
    <property type="component" value="Unassembled WGS sequence"/>
</dbReference>
<accession>A0A218W5C4</accession>
<feature type="domain" description="Lipoxygenase" evidence="2">
    <location>
        <begin position="1"/>
        <end position="64"/>
    </location>
</feature>
<evidence type="ECO:0000256" key="1">
    <source>
        <dbReference type="SAM" id="MobiDB-lite"/>
    </source>
</evidence>
<dbReference type="AlphaFoldDB" id="A0A218W5C4"/>
<dbReference type="InterPro" id="IPR036226">
    <property type="entry name" value="LipOase_C_sf"/>
</dbReference>
<dbReference type="GO" id="GO:0046872">
    <property type="term" value="F:metal ion binding"/>
    <property type="evidence" value="ECO:0007669"/>
    <property type="project" value="InterPro"/>
</dbReference>
<dbReference type="EMBL" id="MTKT01005370">
    <property type="protein sequence ID" value="OWM67846.1"/>
    <property type="molecule type" value="Genomic_DNA"/>
</dbReference>
<reference evidence="4" key="1">
    <citation type="journal article" date="2017" name="Plant J.">
        <title>The pomegranate (Punica granatum L.) genome and the genomics of punicalagin biosynthesis.</title>
        <authorList>
            <person name="Qin G."/>
            <person name="Xu C."/>
            <person name="Ming R."/>
            <person name="Tang H."/>
            <person name="Guyot R."/>
            <person name="Kramer E.M."/>
            <person name="Hu Y."/>
            <person name="Yi X."/>
            <person name="Qi Y."/>
            <person name="Xu X."/>
            <person name="Gao Z."/>
            <person name="Pan H."/>
            <person name="Jian J."/>
            <person name="Tian Y."/>
            <person name="Yue Z."/>
            <person name="Xu Y."/>
        </authorList>
    </citation>
    <scope>NUCLEOTIDE SEQUENCE [LARGE SCALE GENOMIC DNA]</scope>
    <source>
        <strain evidence="4">cv. Dabenzi</strain>
    </source>
</reference>
<comment type="caution">
    <text evidence="3">The sequence shown here is derived from an EMBL/GenBank/DDBJ whole genome shotgun (WGS) entry which is preliminary data.</text>
</comment>
<dbReference type="GO" id="GO:0016702">
    <property type="term" value="F:oxidoreductase activity, acting on single donors with incorporation of molecular oxygen, incorporation of two atoms of oxygen"/>
    <property type="evidence" value="ECO:0007669"/>
    <property type="project" value="InterPro"/>
</dbReference>
<dbReference type="Gene3D" id="1.20.245.10">
    <property type="entry name" value="Lipoxygenase-1, Domain 5"/>
    <property type="match status" value="1"/>
</dbReference>
<organism evidence="3 4">
    <name type="scientific">Punica granatum</name>
    <name type="common">Pomegranate</name>
    <dbReference type="NCBI Taxonomy" id="22663"/>
    <lineage>
        <taxon>Eukaryota</taxon>
        <taxon>Viridiplantae</taxon>
        <taxon>Streptophyta</taxon>
        <taxon>Embryophyta</taxon>
        <taxon>Tracheophyta</taxon>
        <taxon>Spermatophyta</taxon>
        <taxon>Magnoliopsida</taxon>
        <taxon>eudicotyledons</taxon>
        <taxon>Gunneridae</taxon>
        <taxon>Pentapetalae</taxon>
        <taxon>rosids</taxon>
        <taxon>malvids</taxon>
        <taxon>Myrtales</taxon>
        <taxon>Lythraceae</taxon>
        <taxon>Punica</taxon>
    </lineage>
</organism>
<evidence type="ECO:0000313" key="3">
    <source>
        <dbReference type="EMBL" id="OWM67846.1"/>
    </source>
</evidence>
<dbReference type="InterPro" id="IPR013819">
    <property type="entry name" value="LipOase_C"/>
</dbReference>
<dbReference type="SUPFAM" id="SSF48484">
    <property type="entry name" value="Lipoxigenase"/>
    <property type="match status" value="1"/>
</dbReference>
<dbReference type="Pfam" id="PF00305">
    <property type="entry name" value="Lipoxygenase"/>
    <property type="match status" value="1"/>
</dbReference>
<feature type="compositionally biased region" description="Polar residues" evidence="1">
    <location>
        <begin position="55"/>
        <end position="64"/>
    </location>
</feature>
<protein>
    <recommendedName>
        <fullName evidence="2">Lipoxygenase domain-containing protein</fullName>
    </recommendedName>
</protein>
<evidence type="ECO:0000313" key="4">
    <source>
        <dbReference type="Proteomes" id="UP000197138"/>
    </source>
</evidence>
<feature type="region of interest" description="Disordered" evidence="1">
    <location>
        <begin position="42"/>
        <end position="64"/>
    </location>
</feature>
<proteinExistence type="predicted"/>
<feature type="compositionally biased region" description="Basic and acidic residues" evidence="1">
    <location>
        <begin position="42"/>
        <end position="53"/>
    </location>
</feature>
<name>A0A218W5C4_PUNGR</name>
<evidence type="ECO:0000259" key="2">
    <source>
        <dbReference type="PROSITE" id="PS51393"/>
    </source>
</evidence>